<evidence type="ECO:0000313" key="2">
    <source>
        <dbReference type="EMBL" id="CAF3006553.1"/>
    </source>
</evidence>
<evidence type="ECO:0000313" key="3">
    <source>
        <dbReference type="Proteomes" id="UP000675881"/>
    </source>
</evidence>
<gene>
    <name evidence="2" type="ORF">LSAA_13443</name>
</gene>
<dbReference type="OrthoDB" id="5322683at2759"/>
<dbReference type="EMBL" id="HG994586">
    <property type="protein sequence ID" value="CAF3006553.1"/>
    <property type="molecule type" value="Genomic_DNA"/>
</dbReference>
<proteinExistence type="predicted"/>
<feature type="region of interest" description="Disordered" evidence="1">
    <location>
        <begin position="1"/>
        <end position="33"/>
    </location>
</feature>
<reference evidence="2" key="1">
    <citation type="submission" date="2021-02" db="EMBL/GenBank/DDBJ databases">
        <authorList>
            <person name="Bekaert M."/>
        </authorList>
    </citation>
    <scope>NUCLEOTIDE SEQUENCE</scope>
    <source>
        <strain evidence="2">IoA-00</strain>
    </source>
</reference>
<sequence length="202" mass="23847">MQSLLNEEKNLREKVEEHDSTLKELNSSNKNLEEDLINKNNDIEILQEKETELRENLNKQVLLLEEKESSINKLTEERNSLKDKLQSIVEDHKKSLTINDLQTQLGSDISINQLKNKHDEEIVELTRRQQERISEIEGTYEFEKNNYETHIGELNDKIHKLQEENASNSWGGWDHEPIDLQNHVQLNQNEEERIEGTFHCHT</sequence>
<organism evidence="2 3">
    <name type="scientific">Lepeophtheirus salmonis</name>
    <name type="common">Salmon louse</name>
    <name type="synonym">Caligus salmonis</name>
    <dbReference type="NCBI Taxonomy" id="72036"/>
    <lineage>
        <taxon>Eukaryota</taxon>
        <taxon>Metazoa</taxon>
        <taxon>Ecdysozoa</taxon>
        <taxon>Arthropoda</taxon>
        <taxon>Crustacea</taxon>
        <taxon>Multicrustacea</taxon>
        <taxon>Hexanauplia</taxon>
        <taxon>Copepoda</taxon>
        <taxon>Siphonostomatoida</taxon>
        <taxon>Caligidae</taxon>
        <taxon>Lepeophtheirus</taxon>
    </lineage>
</organism>
<dbReference type="Proteomes" id="UP000675881">
    <property type="component" value="Chromosome 7"/>
</dbReference>
<accession>A0A7R8D2L4</accession>
<dbReference type="AlphaFoldDB" id="A0A7R8D2L4"/>
<feature type="compositionally biased region" description="Basic and acidic residues" evidence="1">
    <location>
        <begin position="1"/>
        <end position="22"/>
    </location>
</feature>
<evidence type="ECO:0000256" key="1">
    <source>
        <dbReference type="SAM" id="MobiDB-lite"/>
    </source>
</evidence>
<name>A0A7R8D2L4_LEPSM</name>
<protein>
    <submittedName>
        <fullName evidence="2">(salmon louse) hypothetical protein</fullName>
    </submittedName>
</protein>
<keyword evidence="3" id="KW-1185">Reference proteome</keyword>